<dbReference type="OrthoDB" id="9936404at2"/>
<accession>A0A418NPZ9</accession>
<dbReference type="AlphaFoldDB" id="A0A418NPZ9"/>
<dbReference type="EMBL" id="QXFL01000007">
    <property type="protein sequence ID" value="RIV84238.1"/>
    <property type="molecule type" value="Genomic_DNA"/>
</dbReference>
<keyword evidence="2" id="KW-1185">Reference proteome</keyword>
<name>A0A418NPZ9_9SPHN</name>
<protein>
    <submittedName>
        <fullName evidence="1">Uncharacterized protein</fullName>
    </submittedName>
</protein>
<evidence type="ECO:0000313" key="2">
    <source>
        <dbReference type="Proteomes" id="UP000286576"/>
    </source>
</evidence>
<dbReference type="RefSeq" id="WP_119587691.1">
    <property type="nucleotide sequence ID" value="NZ_CAWODQ010000027.1"/>
</dbReference>
<reference evidence="1 2" key="1">
    <citation type="submission" date="2018-08" db="EMBL/GenBank/DDBJ databases">
        <title>Erythrobacter zhengii sp.nov., a bacterium isolated from deep-sea sediment.</title>
        <authorList>
            <person name="Fang C."/>
            <person name="Wu Y.-H."/>
            <person name="Sun C."/>
            <person name="Wang H."/>
            <person name="Cheng H."/>
            <person name="Meng F.-X."/>
            <person name="Wang C.-S."/>
            <person name="Xu X.-W."/>
        </authorList>
    </citation>
    <scope>NUCLEOTIDE SEQUENCE [LARGE SCALE GENOMIC DNA]</scope>
    <source>
        <strain evidence="1 2">V18</strain>
    </source>
</reference>
<sequence length="316" mass="36825">MFRLFDKTVVKEMRRVEPDITIIANGEHRYIDTTYRRGSGPSFDEYAYRFDGLGDCENENALLSLFSPWLLDIEQLRARRQSPYHQPLPRITLSASLTNKGNFRLEWEPTYYENGKCDFVHHPTYGGPSFSDRPENELLFLRGVGEAMMHLRIDRREKPKGPIRGNIDGAFLYALYEHVADLVRRLSVLFDITWLQRFNITEELGEDGKRHLLMAYLESRQEQEVREAQLRIEAISNELDSIFTSLGLTPDDYDMLHASVSTDTKGGDEISNMGFNRRLTQVLKTRSRKANSRTVMTIERLLKESEDLRDRYNVDM</sequence>
<proteinExistence type="predicted"/>
<evidence type="ECO:0000313" key="1">
    <source>
        <dbReference type="EMBL" id="RIV84238.1"/>
    </source>
</evidence>
<organism evidence="1 2">
    <name type="scientific">Aurantiacibacter zhengii</name>
    <dbReference type="NCBI Taxonomy" id="2307003"/>
    <lineage>
        <taxon>Bacteria</taxon>
        <taxon>Pseudomonadati</taxon>
        <taxon>Pseudomonadota</taxon>
        <taxon>Alphaproteobacteria</taxon>
        <taxon>Sphingomonadales</taxon>
        <taxon>Erythrobacteraceae</taxon>
        <taxon>Aurantiacibacter</taxon>
    </lineage>
</organism>
<dbReference type="Proteomes" id="UP000286576">
    <property type="component" value="Unassembled WGS sequence"/>
</dbReference>
<comment type="caution">
    <text evidence="1">The sequence shown here is derived from an EMBL/GenBank/DDBJ whole genome shotgun (WGS) entry which is preliminary data.</text>
</comment>
<gene>
    <name evidence="1" type="ORF">D2V07_14610</name>
</gene>